<dbReference type="Pfam" id="PF09335">
    <property type="entry name" value="VTT_dom"/>
    <property type="match status" value="1"/>
</dbReference>
<dbReference type="AlphaFoldDB" id="A0A327YYF9"/>
<evidence type="ECO:0000256" key="5">
    <source>
        <dbReference type="ARBA" id="ARBA00022989"/>
    </source>
</evidence>
<evidence type="ECO:0000256" key="4">
    <source>
        <dbReference type="ARBA" id="ARBA00022692"/>
    </source>
</evidence>
<feature type="transmembrane region" description="Helical" evidence="8">
    <location>
        <begin position="158"/>
        <end position="181"/>
    </location>
</feature>
<evidence type="ECO:0000256" key="1">
    <source>
        <dbReference type="ARBA" id="ARBA00004651"/>
    </source>
</evidence>
<gene>
    <name evidence="10" type="ORF">B0I29_127130</name>
</gene>
<feature type="region of interest" description="Disordered" evidence="7">
    <location>
        <begin position="232"/>
        <end position="261"/>
    </location>
</feature>
<sequence length="261" mass="27985">MAADPYEETNFRMGGITDFITDWVFRLVDALGAIGVGLLLFLETVIPPIPSELILPLAGFHARAGDLNIVAVWVTATIGALAGALVLYYVGALLGYDRLHALAGRRWFVLATRADVERGYALFDKYGSWLVLAARCVPIVRSLISLPAGVARMPLSRFILFTTIGSGIWNGALIGAGWLLADNWERVEGFLGPVSKGVLALGIAFLIFLVTRRVLARKRALAAGIDPTEADVDGSPAPDFDGLGSPNQYPTARGVARVDHL</sequence>
<evidence type="ECO:0000256" key="8">
    <source>
        <dbReference type="SAM" id="Phobius"/>
    </source>
</evidence>
<reference evidence="10 11" key="1">
    <citation type="submission" date="2018-06" db="EMBL/GenBank/DDBJ databases">
        <title>Genomic Encyclopedia of Type Strains, Phase III (KMG-III): the genomes of soil and plant-associated and newly described type strains.</title>
        <authorList>
            <person name="Whitman W."/>
        </authorList>
    </citation>
    <scope>NUCLEOTIDE SEQUENCE [LARGE SCALE GENOMIC DNA]</scope>
    <source>
        <strain evidence="10 11">CGMCC 4.7090</strain>
    </source>
</reference>
<keyword evidence="5 8" id="KW-1133">Transmembrane helix</keyword>
<feature type="domain" description="VTT" evidence="9">
    <location>
        <begin position="49"/>
        <end position="178"/>
    </location>
</feature>
<dbReference type="InterPro" id="IPR032816">
    <property type="entry name" value="VTT_dom"/>
</dbReference>
<dbReference type="PANTHER" id="PTHR42709">
    <property type="entry name" value="ALKALINE PHOSPHATASE LIKE PROTEIN"/>
    <property type="match status" value="1"/>
</dbReference>
<evidence type="ECO:0000256" key="3">
    <source>
        <dbReference type="ARBA" id="ARBA00022475"/>
    </source>
</evidence>
<proteinExistence type="inferred from homology"/>
<dbReference type="Proteomes" id="UP000249341">
    <property type="component" value="Unassembled WGS sequence"/>
</dbReference>
<keyword evidence="4 8" id="KW-0812">Transmembrane</keyword>
<feature type="transmembrane region" description="Helical" evidence="8">
    <location>
        <begin position="23"/>
        <end position="46"/>
    </location>
</feature>
<accession>A0A327YYF9</accession>
<evidence type="ECO:0000313" key="10">
    <source>
        <dbReference type="EMBL" id="RAK26540.1"/>
    </source>
</evidence>
<organism evidence="10 11">
    <name type="scientific">Actinoplanes lutulentus</name>
    <dbReference type="NCBI Taxonomy" id="1287878"/>
    <lineage>
        <taxon>Bacteria</taxon>
        <taxon>Bacillati</taxon>
        <taxon>Actinomycetota</taxon>
        <taxon>Actinomycetes</taxon>
        <taxon>Micromonosporales</taxon>
        <taxon>Micromonosporaceae</taxon>
        <taxon>Actinoplanes</taxon>
    </lineage>
</organism>
<dbReference type="PANTHER" id="PTHR42709:SF6">
    <property type="entry name" value="UNDECAPRENYL PHOSPHATE TRANSPORTER A"/>
    <property type="match status" value="1"/>
</dbReference>
<comment type="subcellular location">
    <subcellularLocation>
        <location evidence="1">Cell membrane</location>
        <topology evidence="1">Multi-pass membrane protein</topology>
    </subcellularLocation>
</comment>
<evidence type="ECO:0000313" key="11">
    <source>
        <dbReference type="Proteomes" id="UP000249341"/>
    </source>
</evidence>
<evidence type="ECO:0000256" key="6">
    <source>
        <dbReference type="ARBA" id="ARBA00023136"/>
    </source>
</evidence>
<name>A0A327YYF9_9ACTN</name>
<comment type="similarity">
    <text evidence="2">Belongs to the DedA family.</text>
</comment>
<dbReference type="RefSeq" id="WP_245973164.1">
    <property type="nucleotide sequence ID" value="NZ_JACHWI010000006.1"/>
</dbReference>
<evidence type="ECO:0000259" key="9">
    <source>
        <dbReference type="Pfam" id="PF09335"/>
    </source>
</evidence>
<dbReference type="EMBL" id="QLMJ01000027">
    <property type="protein sequence ID" value="RAK26540.1"/>
    <property type="molecule type" value="Genomic_DNA"/>
</dbReference>
<feature type="transmembrane region" description="Helical" evidence="8">
    <location>
        <begin position="193"/>
        <end position="211"/>
    </location>
</feature>
<feature type="transmembrane region" description="Helical" evidence="8">
    <location>
        <begin position="67"/>
        <end position="90"/>
    </location>
</feature>
<evidence type="ECO:0000256" key="2">
    <source>
        <dbReference type="ARBA" id="ARBA00010792"/>
    </source>
</evidence>
<dbReference type="GO" id="GO:0005886">
    <property type="term" value="C:plasma membrane"/>
    <property type="evidence" value="ECO:0007669"/>
    <property type="project" value="UniProtKB-SubCell"/>
</dbReference>
<keyword evidence="6 8" id="KW-0472">Membrane</keyword>
<keyword evidence="3" id="KW-1003">Cell membrane</keyword>
<comment type="caution">
    <text evidence="10">The sequence shown here is derived from an EMBL/GenBank/DDBJ whole genome shotgun (WGS) entry which is preliminary data.</text>
</comment>
<dbReference type="InterPro" id="IPR051311">
    <property type="entry name" value="DedA_domain"/>
</dbReference>
<protein>
    <submittedName>
        <fullName evidence="10">Membrane protein DedA with SNARE-associated domain</fullName>
    </submittedName>
</protein>
<keyword evidence="11" id="KW-1185">Reference proteome</keyword>
<evidence type="ECO:0000256" key="7">
    <source>
        <dbReference type="SAM" id="MobiDB-lite"/>
    </source>
</evidence>